<keyword evidence="1" id="KW-0472">Membrane</keyword>
<keyword evidence="1" id="KW-0812">Transmembrane</keyword>
<protein>
    <submittedName>
        <fullName evidence="2">Uncharacterized protein</fullName>
    </submittedName>
</protein>
<dbReference type="Proteomes" id="UP000037737">
    <property type="component" value="Unassembled WGS sequence"/>
</dbReference>
<feature type="transmembrane region" description="Helical" evidence="1">
    <location>
        <begin position="153"/>
        <end position="174"/>
    </location>
</feature>
<dbReference type="AlphaFoldDB" id="A0A0M9VLC5"/>
<evidence type="ECO:0000313" key="2">
    <source>
        <dbReference type="EMBL" id="KOS10705.1"/>
    </source>
</evidence>
<organism evidence="2 3">
    <name type="scientific">Microbacterium aurantiacum</name>
    <dbReference type="NCBI Taxonomy" id="162393"/>
    <lineage>
        <taxon>Bacteria</taxon>
        <taxon>Bacillati</taxon>
        <taxon>Actinomycetota</taxon>
        <taxon>Actinomycetes</taxon>
        <taxon>Micrococcales</taxon>
        <taxon>Microbacteriaceae</taxon>
        <taxon>Microbacterium</taxon>
    </lineage>
</organism>
<feature type="transmembrane region" description="Helical" evidence="1">
    <location>
        <begin position="123"/>
        <end position="146"/>
    </location>
</feature>
<sequence length="194" mass="19683">MWMVIASAFGAVFLSLLTVSLVREHLHIGCGSGFPGSEGEGSWMCWDGIGYLGVLITLGGMTVAVTIIGGFVAGLTRRGRVARTVLVVLAAASVGWVLIWTWYGSSALVWSVPPGVQSTDYWIASVLPAAVVCGAGILSAIVGLVFRGAGARIVLSVGAIAVLAGTVLQPGLAISTLPAAGLLAAAAVRAPRRA</sequence>
<reference evidence="2" key="1">
    <citation type="submission" date="2015-04" db="EMBL/GenBank/DDBJ databases">
        <title>Complete genome sequence of Microbacterium chocolatum SIT 101, a bacterium enantioselectively hydrolyzing mesomeric diesters.</title>
        <authorList>
            <person name="Li X."/>
            <person name="Xu Y."/>
        </authorList>
    </citation>
    <scope>NUCLEOTIDE SEQUENCE [LARGE SCALE GENOMIC DNA]</scope>
    <source>
        <strain evidence="2">SIT 101</strain>
    </source>
</reference>
<keyword evidence="1" id="KW-1133">Transmembrane helix</keyword>
<keyword evidence="3" id="KW-1185">Reference proteome</keyword>
<dbReference type="PATRIC" id="fig|84292.3.peg.1815"/>
<proteinExistence type="predicted"/>
<feature type="transmembrane region" description="Helical" evidence="1">
    <location>
        <begin position="85"/>
        <end position="103"/>
    </location>
</feature>
<evidence type="ECO:0000256" key="1">
    <source>
        <dbReference type="SAM" id="Phobius"/>
    </source>
</evidence>
<evidence type="ECO:0000313" key="3">
    <source>
        <dbReference type="Proteomes" id="UP000037737"/>
    </source>
</evidence>
<name>A0A0M9VLC5_9MICO</name>
<comment type="caution">
    <text evidence="2">The sequence shown here is derived from an EMBL/GenBank/DDBJ whole genome shotgun (WGS) entry which is preliminary data.</text>
</comment>
<accession>A0A0M9VLC5</accession>
<gene>
    <name evidence="2" type="ORF">XI38_08910</name>
</gene>
<feature type="transmembrane region" description="Helical" evidence="1">
    <location>
        <begin position="49"/>
        <end position="73"/>
    </location>
</feature>
<dbReference type="KEGG" id="mcw:A8L33_13240"/>
<dbReference type="EMBL" id="LAVO01000008">
    <property type="protein sequence ID" value="KOS10705.1"/>
    <property type="molecule type" value="Genomic_DNA"/>
</dbReference>